<sequence>MHGVPRHMQLRCTSTSFQECKVVRIALAVVSPRGSTAVSVINRIVARRFCDSRELLLYFCYVNGKGEVRKGGQMYELKDNRIRRVTGEGSFYHFSAP</sequence>
<keyword evidence="2" id="KW-1185">Reference proteome</keyword>
<evidence type="ECO:0000313" key="1">
    <source>
        <dbReference type="EMBL" id="KAG0470595.1"/>
    </source>
</evidence>
<reference evidence="1 2" key="1">
    <citation type="journal article" date="2020" name="Nat. Food">
        <title>A phased Vanilla planifolia genome enables genetic improvement of flavour and production.</title>
        <authorList>
            <person name="Hasing T."/>
            <person name="Tang H."/>
            <person name="Brym M."/>
            <person name="Khazi F."/>
            <person name="Huang T."/>
            <person name="Chambers A.H."/>
        </authorList>
    </citation>
    <scope>NUCLEOTIDE SEQUENCE [LARGE SCALE GENOMIC DNA]</scope>
    <source>
        <tissue evidence="1">Leaf</tissue>
    </source>
</reference>
<comment type="caution">
    <text evidence="1">The sequence shown here is derived from an EMBL/GenBank/DDBJ whole genome shotgun (WGS) entry which is preliminary data.</text>
</comment>
<evidence type="ECO:0000313" key="2">
    <source>
        <dbReference type="Proteomes" id="UP000636800"/>
    </source>
</evidence>
<name>A0A835QHF7_VANPL</name>
<proteinExistence type="predicted"/>
<dbReference type="Proteomes" id="UP000636800">
    <property type="component" value="Unassembled WGS sequence"/>
</dbReference>
<dbReference type="OrthoDB" id="186625at2759"/>
<dbReference type="EMBL" id="JADCNL010000008">
    <property type="protein sequence ID" value="KAG0470595.1"/>
    <property type="molecule type" value="Genomic_DNA"/>
</dbReference>
<protein>
    <submittedName>
        <fullName evidence="1">Uncharacterized protein</fullName>
    </submittedName>
</protein>
<gene>
    <name evidence="1" type="ORF">HPP92_017295</name>
</gene>
<accession>A0A835QHF7</accession>
<dbReference type="AlphaFoldDB" id="A0A835QHF7"/>
<organism evidence="1 2">
    <name type="scientific">Vanilla planifolia</name>
    <name type="common">Vanilla</name>
    <dbReference type="NCBI Taxonomy" id="51239"/>
    <lineage>
        <taxon>Eukaryota</taxon>
        <taxon>Viridiplantae</taxon>
        <taxon>Streptophyta</taxon>
        <taxon>Embryophyta</taxon>
        <taxon>Tracheophyta</taxon>
        <taxon>Spermatophyta</taxon>
        <taxon>Magnoliopsida</taxon>
        <taxon>Liliopsida</taxon>
        <taxon>Asparagales</taxon>
        <taxon>Orchidaceae</taxon>
        <taxon>Vanilloideae</taxon>
        <taxon>Vanilleae</taxon>
        <taxon>Vanilla</taxon>
    </lineage>
</organism>